<evidence type="ECO:0000313" key="1">
    <source>
        <dbReference type="EMBL" id="CAI2766935.1"/>
    </source>
</evidence>
<dbReference type="AlphaFoldDB" id="A0A9W4X698"/>
<gene>
    <name evidence="1" type="ORF">TRV642_2009</name>
</gene>
<reference evidence="1" key="1">
    <citation type="submission" date="2022-09" db="EMBL/GenBank/DDBJ databases">
        <authorList>
            <person name="Duchaud E."/>
        </authorList>
    </citation>
    <scope>NUCLEOTIDE SEQUENCE</scope>
    <source>
        <strain evidence="1">TRV642</strain>
    </source>
</reference>
<accession>A0A9W4X698</accession>
<protein>
    <recommendedName>
        <fullName evidence="3">SRPBCC family protein</fullName>
    </recommendedName>
</protein>
<evidence type="ECO:0008006" key="3">
    <source>
        <dbReference type="Google" id="ProtNLM"/>
    </source>
</evidence>
<organism evidence="1 2">
    <name type="scientific">Flavobacterium collinsii</name>
    <dbReference type="NCBI Taxonomy" id="1114861"/>
    <lineage>
        <taxon>Bacteria</taxon>
        <taxon>Pseudomonadati</taxon>
        <taxon>Bacteroidota</taxon>
        <taxon>Flavobacteriia</taxon>
        <taxon>Flavobacteriales</taxon>
        <taxon>Flavobacteriaceae</taxon>
        <taxon>Flavobacterium</taxon>
    </lineage>
</organism>
<dbReference type="SUPFAM" id="SSF55961">
    <property type="entry name" value="Bet v1-like"/>
    <property type="match status" value="1"/>
</dbReference>
<dbReference type="Proteomes" id="UP001152749">
    <property type="component" value="Chromosome"/>
</dbReference>
<name>A0A9W4X698_9FLAO</name>
<dbReference type="KEGG" id="fcs:TRV642_2009"/>
<evidence type="ECO:0000313" key="2">
    <source>
        <dbReference type="Proteomes" id="UP001152749"/>
    </source>
</evidence>
<sequence length="163" mass="19375">MKVINLHTRIINEPKHKIEELFRTLSSGNDMMLATDKWPPMRLDNGLSIGSKGGHGQIRYTVMDYKPNHYIQFQFTEPKGFNGFHKFEITELDAHVTELKHSIDMNTIGLATLKWVFAIRWLHDSYIEDAFDKVENHFTKEKKNSRWTIWVRFLRKIFKPKKK</sequence>
<dbReference type="EMBL" id="OX336425">
    <property type="protein sequence ID" value="CAI2766935.1"/>
    <property type="molecule type" value="Genomic_DNA"/>
</dbReference>
<dbReference type="RefSeq" id="WP_263362878.1">
    <property type="nucleotide sequence ID" value="NZ_OX336425.1"/>
</dbReference>
<proteinExistence type="predicted"/>